<dbReference type="InParanoid" id="A0A168S354"/>
<keyword evidence="4" id="KW-1185">Reference proteome</keyword>
<dbReference type="EMBL" id="LT554852">
    <property type="protein sequence ID" value="SAM07742.1"/>
    <property type="molecule type" value="Genomic_DNA"/>
</dbReference>
<dbReference type="OMA" id="ACKEYDV"/>
<evidence type="ECO:0000259" key="2">
    <source>
        <dbReference type="Pfam" id="PF03330"/>
    </source>
</evidence>
<feature type="domain" description="RlpA-like protein double-psi beta-barrel" evidence="2">
    <location>
        <begin position="51"/>
        <end position="102"/>
    </location>
</feature>
<evidence type="ECO:0000256" key="1">
    <source>
        <dbReference type="ARBA" id="ARBA00022729"/>
    </source>
</evidence>
<dbReference type="InterPro" id="IPR036908">
    <property type="entry name" value="RlpA-like_sf"/>
</dbReference>
<keyword evidence="1" id="KW-0732">Signal</keyword>
<reference evidence="3" key="1">
    <citation type="submission" date="2016-04" db="EMBL/GenBank/DDBJ databases">
        <authorList>
            <person name="Evans L.H."/>
            <person name="Alamgir A."/>
            <person name="Owens N."/>
            <person name="Weber N.D."/>
            <person name="Virtaneva K."/>
            <person name="Barbian K."/>
            <person name="Babar A."/>
            <person name="Rosenke K."/>
        </authorList>
    </citation>
    <scope>NUCLEOTIDE SEQUENCE [LARGE SCALE GENOMIC DNA]</scope>
    <source>
        <strain evidence="3">CBS 101.48</strain>
    </source>
</reference>
<protein>
    <recommendedName>
        <fullName evidence="2">RlpA-like protein double-psi beta-barrel domain-containing protein</fullName>
    </recommendedName>
</protein>
<sequence>MAHAHPLTLRSLSFSGDGTFYTVGLGSCGKKNSDSDLVAALSVDLMDGGKSCGKKIKISTSKGSVTATVVDTCPGCAKGSLDLSISAFEAVGEIDDGRISIKWSFL</sequence>
<dbReference type="SUPFAM" id="SSF50685">
    <property type="entry name" value="Barwin-like endoglucanases"/>
    <property type="match status" value="1"/>
</dbReference>
<organism evidence="3">
    <name type="scientific">Absidia glauca</name>
    <name type="common">Pin mould</name>
    <dbReference type="NCBI Taxonomy" id="4829"/>
    <lineage>
        <taxon>Eukaryota</taxon>
        <taxon>Fungi</taxon>
        <taxon>Fungi incertae sedis</taxon>
        <taxon>Mucoromycota</taxon>
        <taxon>Mucoromycotina</taxon>
        <taxon>Mucoromycetes</taxon>
        <taxon>Mucorales</taxon>
        <taxon>Cunninghamellaceae</taxon>
        <taxon>Absidia</taxon>
    </lineage>
</organism>
<dbReference type="STRING" id="4829.A0A168S354"/>
<dbReference type="AlphaFoldDB" id="A0A168S354"/>
<dbReference type="InterPro" id="IPR051477">
    <property type="entry name" value="Expansin_CellWall"/>
</dbReference>
<evidence type="ECO:0000313" key="4">
    <source>
        <dbReference type="Proteomes" id="UP000078561"/>
    </source>
</evidence>
<accession>A0A168S354</accession>
<dbReference type="Gene3D" id="2.40.40.10">
    <property type="entry name" value="RlpA-like domain"/>
    <property type="match status" value="1"/>
</dbReference>
<dbReference type="Pfam" id="PF03330">
    <property type="entry name" value="DPBB_1"/>
    <property type="match status" value="1"/>
</dbReference>
<dbReference type="OrthoDB" id="623670at2759"/>
<gene>
    <name evidence="3" type="primary">ABSGL_13399.1 scaffold 14161</name>
</gene>
<dbReference type="InterPro" id="IPR009009">
    <property type="entry name" value="RlpA-like_DPBB"/>
</dbReference>
<evidence type="ECO:0000313" key="3">
    <source>
        <dbReference type="EMBL" id="SAM07742.1"/>
    </source>
</evidence>
<name>A0A168S354_ABSGL</name>
<dbReference type="CDD" id="cd22191">
    <property type="entry name" value="DPBB_RlpA_EXP_N-like"/>
    <property type="match status" value="1"/>
</dbReference>
<proteinExistence type="predicted"/>
<dbReference type="PANTHER" id="PTHR31836:SF28">
    <property type="entry name" value="SRCR DOMAIN-CONTAINING PROTEIN-RELATED"/>
    <property type="match status" value="1"/>
</dbReference>
<dbReference type="Proteomes" id="UP000078561">
    <property type="component" value="Unassembled WGS sequence"/>
</dbReference>
<dbReference type="PANTHER" id="PTHR31836">
    <property type="match status" value="1"/>
</dbReference>